<gene>
    <name evidence="2" type="ORF">ALP84_00841</name>
</gene>
<protein>
    <submittedName>
        <fullName evidence="2">Putative hydrolase or acyltransferase of alpha/beta superfamily</fullName>
    </submittedName>
</protein>
<keyword evidence="2" id="KW-0378">Hydrolase</keyword>
<proteinExistence type="predicted"/>
<name>A0A3M4W4Q6_PSECI</name>
<dbReference type="Pfam" id="PF12697">
    <property type="entry name" value="Abhydrolase_6"/>
    <property type="match status" value="1"/>
</dbReference>
<dbReference type="Gene3D" id="3.40.50.1820">
    <property type="entry name" value="alpha/beta hydrolase"/>
    <property type="match status" value="1"/>
</dbReference>
<keyword evidence="2" id="KW-0808">Transferase</keyword>
<evidence type="ECO:0000313" key="2">
    <source>
        <dbReference type="EMBL" id="RMR59004.1"/>
    </source>
</evidence>
<dbReference type="GO" id="GO:0016746">
    <property type="term" value="F:acyltransferase activity"/>
    <property type="evidence" value="ECO:0007669"/>
    <property type="project" value="UniProtKB-KW"/>
</dbReference>
<keyword evidence="2" id="KW-0012">Acyltransferase</keyword>
<organism evidence="2 3">
    <name type="scientific">Pseudomonas cichorii</name>
    <dbReference type="NCBI Taxonomy" id="36746"/>
    <lineage>
        <taxon>Bacteria</taxon>
        <taxon>Pseudomonadati</taxon>
        <taxon>Pseudomonadota</taxon>
        <taxon>Gammaproteobacteria</taxon>
        <taxon>Pseudomonadales</taxon>
        <taxon>Pseudomonadaceae</taxon>
        <taxon>Pseudomonas</taxon>
    </lineage>
</organism>
<dbReference type="EMBL" id="RBRY01000063">
    <property type="protein sequence ID" value="RMR59004.1"/>
    <property type="molecule type" value="Genomic_DNA"/>
</dbReference>
<dbReference type="OrthoDB" id="6630285at2"/>
<evidence type="ECO:0000259" key="1">
    <source>
        <dbReference type="Pfam" id="PF12697"/>
    </source>
</evidence>
<evidence type="ECO:0000313" key="3">
    <source>
        <dbReference type="Proteomes" id="UP000278332"/>
    </source>
</evidence>
<dbReference type="AlphaFoldDB" id="A0A3M4W4Q6"/>
<dbReference type="GO" id="GO:0016787">
    <property type="term" value="F:hydrolase activity"/>
    <property type="evidence" value="ECO:0007669"/>
    <property type="project" value="UniProtKB-KW"/>
</dbReference>
<dbReference type="SUPFAM" id="SSF53474">
    <property type="entry name" value="alpha/beta-Hydrolases"/>
    <property type="match status" value="1"/>
</dbReference>
<dbReference type="Proteomes" id="UP000278332">
    <property type="component" value="Unassembled WGS sequence"/>
</dbReference>
<dbReference type="InterPro" id="IPR000073">
    <property type="entry name" value="AB_hydrolase_1"/>
</dbReference>
<comment type="caution">
    <text evidence="2">The sequence shown here is derived from an EMBL/GenBank/DDBJ whole genome shotgun (WGS) entry which is preliminary data.</text>
</comment>
<sequence>MINLSALSHSSRIRSRLQFDETPTGPACYFSQAFEGYELEGRILADAASPDALPQVLAIHGARSDYSKLNGILYPLQASGVASLSFNLSGHNTTTDIQLADTSLGNNLQEALRFARCLGTSFDTVIGHSLGGALALKVAEAHKASVRKIILFCPALYSDVAYQQPFGEPFKSAISVPYSFLDSSSLEFLNEFKGELMLVIGEFDGLESTAFDKVAGTSAGTVTIDQGTPHERIINSPIPYEVIEAIEKHLRPHAFKKHVLPGCDHAVSAWFRNNPEYARDLAQEISGFLNNQCVRHPAH</sequence>
<accession>A0A3M4W4Q6</accession>
<reference evidence="2 3" key="1">
    <citation type="submission" date="2018-08" db="EMBL/GenBank/DDBJ databases">
        <title>Recombination of ecologically and evolutionarily significant loci maintains genetic cohesion in the Pseudomonas syringae species complex.</title>
        <authorList>
            <person name="Dillon M."/>
            <person name="Thakur S."/>
            <person name="Almeida R.N.D."/>
            <person name="Weir B.S."/>
            <person name="Guttman D.S."/>
        </authorList>
    </citation>
    <scope>NUCLEOTIDE SEQUENCE [LARGE SCALE GENOMIC DNA]</scope>
    <source>
        <strain evidence="2 3">ICMP 6917</strain>
    </source>
</reference>
<feature type="domain" description="AB hydrolase-1" evidence="1">
    <location>
        <begin position="56"/>
        <end position="269"/>
    </location>
</feature>
<dbReference type="InterPro" id="IPR029058">
    <property type="entry name" value="AB_hydrolase_fold"/>
</dbReference>